<proteinExistence type="predicted"/>
<feature type="transmembrane region" description="Helical" evidence="6">
    <location>
        <begin position="38"/>
        <end position="56"/>
    </location>
</feature>
<dbReference type="AlphaFoldDB" id="A0A1W0CV53"/>
<organism evidence="7 8">
    <name type="scientific">Chromobacterium haemolyticum</name>
    <dbReference type="NCBI Taxonomy" id="394935"/>
    <lineage>
        <taxon>Bacteria</taxon>
        <taxon>Pseudomonadati</taxon>
        <taxon>Pseudomonadota</taxon>
        <taxon>Betaproteobacteria</taxon>
        <taxon>Neisseriales</taxon>
        <taxon>Chromobacteriaceae</taxon>
        <taxon>Chromobacterium</taxon>
    </lineage>
</organism>
<dbReference type="GO" id="GO:0005886">
    <property type="term" value="C:plasma membrane"/>
    <property type="evidence" value="ECO:0007669"/>
    <property type="project" value="UniProtKB-SubCell"/>
</dbReference>
<feature type="transmembrane region" description="Helical" evidence="6">
    <location>
        <begin position="62"/>
        <end position="86"/>
    </location>
</feature>
<evidence type="ECO:0000256" key="4">
    <source>
        <dbReference type="ARBA" id="ARBA00022989"/>
    </source>
</evidence>
<dbReference type="GO" id="GO:0015171">
    <property type="term" value="F:amino acid transmembrane transporter activity"/>
    <property type="evidence" value="ECO:0007669"/>
    <property type="project" value="TreeGrafter"/>
</dbReference>
<dbReference type="EMBL" id="MUKV01000015">
    <property type="protein sequence ID" value="OQS38654.1"/>
    <property type="molecule type" value="Genomic_DNA"/>
</dbReference>
<keyword evidence="2" id="KW-1003">Cell membrane</keyword>
<gene>
    <name evidence="7" type="ORF">B0T45_12825</name>
</gene>
<dbReference type="Pfam" id="PF01810">
    <property type="entry name" value="LysE"/>
    <property type="match status" value="1"/>
</dbReference>
<comment type="caution">
    <text evidence="7">The sequence shown here is derived from an EMBL/GenBank/DDBJ whole genome shotgun (WGS) entry which is preliminary data.</text>
</comment>
<dbReference type="RefSeq" id="WP_081555733.1">
    <property type="nucleotide sequence ID" value="NZ_CP109905.1"/>
</dbReference>
<feature type="transmembrane region" description="Helical" evidence="6">
    <location>
        <begin position="6"/>
        <end position="26"/>
    </location>
</feature>
<accession>A0A1W0CV53</accession>
<evidence type="ECO:0000313" key="8">
    <source>
        <dbReference type="Proteomes" id="UP000192721"/>
    </source>
</evidence>
<evidence type="ECO:0000313" key="7">
    <source>
        <dbReference type="EMBL" id="OQS38654.1"/>
    </source>
</evidence>
<dbReference type="Proteomes" id="UP000192721">
    <property type="component" value="Unassembled WGS sequence"/>
</dbReference>
<evidence type="ECO:0000256" key="5">
    <source>
        <dbReference type="ARBA" id="ARBA00023136"/>
    </source>
</evidence>
<comment type="subcellular location">
    <subcellularLocation>
        <location evidence="1">Cell membrane</location>
        <topology evidence="1">Multi-pass membrane protein</topology>
    </subcellularLocation>
</comment>
<reference evidence="7 8" key="1">
    <citation type="submission" date="2017-02" db="EMBL/GenBank/DDBJ databases">
        <title>Chromobacterium haemolyticum H5244.</title>
        <authorList>
            <person name="Gulvik C.A."/>
        </authorList>
    </citation>
    <scope>NUCLEOTIDE SEQUENCE [LARGE SCALE GENOMIC DNA]</scope>
    <source>
        <strain evidence="7 8">H5244</strain>
    </source>
</reference>
<dbReference type="InterPro" id="IPR001123">
    <property type="entry name" value="LeuE-type"/>
</dbReference>
<dbReference type="PIRSF" id="PIRSF006324">
    <property type="entry name" value="LeuE"/>
    <property type="match status" value="1"/>
</dbReference>
<evidence type="ECO:0000256" key="1">
    <source>
        <dbReference type="ARBA" id="ARBA00004651"/>
    </source>
</evidence>
<feature type="transmembrane region" description="Helical" evidence="6">
    <location>
        <begin position="141"/>
        <end position="165"/>
    </location>
</feature>
<evidence type="ECO:0000256" key="6">
    <source>
        <dbReference type="SAM" id="Phobius"/>
    </source>
</evidence>
<keyword evidence="3 6" id="KW-0812">Transmembrane</keyword>
<evidence type="ECO:0000256" key="3">
    <source>
        <dbReference type="ARBA" id="ARBA00022692"/>
    </source>
</evidence>
<protein>
    <submittedName>
        <fullName evidence="7">Lysine transporter LysE</fullName>
    </submittedName>
</protein>
<feature type="transmembrane region" description="Helical" evidence="6">
    <location>
        <begin position="186"/>
        <end position="202"/>
    </location>
</feature>
<dbReference type="PANTHER" id="PTHR30086:SF20">
    <property type="entry name" value="ARGININE EXPORTER PROTEIN ARGO-RELATED"/>
    <property type="match status" value="1"/>
</dbReference>
<keyword evidence="5 6" id="KW-0472">Membrane</keyword>
<keyword evidence="4 6" id="KW-1133">Transmembrane helix</keyword>
<dbReference type="PANTHER" id="PTHR30086">
    <property type="entry name" value="ARGININE EXPORTER PROTEIN ARGO"/>
    <property type="match status" value="1"/>
</dbReference>
<name>A0A1W0CV53_9NEIS</name>
<evidence type="ECO:0000256" key="2">
    <source>
        <dbReference type="ARBA" id="ARBA00022475"/>
    </source>
</evidence>
<sequence>MQHYPLYLLMAAATVLSPGPGILMTLTNSLRFGLRGTMGGILGTACGSFIVAGVSATSLGLLLAASALAFTMMKWIGAAYLFYLGVKLLRAPAFRFDEIQTQPRGFARRFGEGMAVQLTNPKSIFFFLSIFPQFIDTQGAYAPQFLLLVGTFSSLIILIHTVYALTAQRARRWLASERGGKWVNKAGGMTFLLFGALLANANK</sequence>